<dbReference type="PANTHER" id="PTHR11059">
    <property type="entry name" value="DNA REPAIR PROTEIN RECN"/>
    <property type="match status" value="1"/>
</dbReference>
<dbReference type="GO" id="GO:0006281">
    <property type="term" value="P:DNA repair"/>
    <property type="evidence" value="ECO:0007669"/>
    <property type="project" value="UniProtKB-KW"/>
</dbReference>
<dbReference type="PANTHER" id="PTHR11059:SF0">
    <property type="entry name" value="DNA REPAIR PROTEIN RECN"/>
    <property type="match status" value="1"/>
</dbReference>
<evidence type="ECO:0000256" key="5">
    <source>
        <dbReference type="ARBA" id="ARBA00022763"/>
    </source>
</evidence>
<name>A0A9W6GGG5_9BACT</name>
<comment type="caution">
    <text evidence="12">The sequence shown here is derived from an EMBL/GenBank/DDBJ whole genome shotgun (WGS) entry which is preliminary data.</text>
</comment>
<dbReference type="Proteomes" id="UP001144297">
    <property type="component" value="Unassembled WGS sequence"/>
</dbReference>
<dbReference type="InterPro" id="IPR003395">
    <property type="entry name" value="RecF/RecN/SMC_N"/>
</dbReference>
<dbReference type="Gene3D" id="3.40.50.300">
    <property type="entry name" value="P-loop containing nucleotide triphosphate hydrolases"/>
    <property type="match status" value="2"/>
</dbReference>
<evidence type="ECO:0000259" key="11">
    <source>
        <dbReference type="Pfam" id="PF02463"/>
    </source>
</evidence>
<accession>A0A9W6GGG5</accession>
<evidence type="ECO:0000256" key="6">
    <source>
        <dbReference type="ARBA" id="ARBA00022840"/>
    </source>
</evidence>
<dbReference type="GO" id="GO:0009432">
    <property type="term" value="P:SOS response"/>
    <property type="evidence" value="ECO:0007669"/>
    <property type="project" value="TreeGrafter"/>
</dbReference>
<dbReference type="PIRSF" id="PIRSF003128">
    <property type="entry name" value="RecN"/>
    <property type="match status" value="1"/>
</dbReference>
<gene>
    <name evidence="12" type="primary">recN</name>
    <name evidence="12" type="ORF">TISLANDTSLP1_11670</name>
</gene>
<dbReference type="FunFam" id="3.40.50.300:FF:000356">
    <property type="entry name" value="DNA repair protein RecN"/>
    <property type="match status" value="1"/>
</dbReference>
<dbReference type="NCBIfam" id="TIGR00634">
    <property type="entry name" value="recN"/>
    <property type="match status" value="1"/>
</dbReference>
<keyword evidence="7 9" id="KW-0234">DNA repair</keyword>
<dbReference type="InterPro" id="IPR027417">
    <property type="entry name" value="P-loop_NTPase"/>
</dbReference>
<dbReference type="SUPFAM" id="SSF52540">
    <property type="entry name" value="P-loop containing nucleoside triphosphate hydrolases"/>
    <property type="match status" value="1"/>
</dbReference>
<dbReference type="EMBL" id="BSDX01000001">
    <property type="protein sequence ID" value="GLI53474.1"/>
    <property type="molecule type" value="Genomic_DNA"/>
</dbReference>
<evidence type="ECO:0000256" key="10">
    <source>
        <dbReference type="SAM" id="Coils"/>
    </source>
</evidence>
<keyword evidence="4" id="KW-0547">Nucleotide-binding</keyword>
<evidence type="ECO:0000313" key="12">
    <source>
        <dbReference type="EMBL" id="GLI53474.1"/>
    </source>
</evidence>
<dbReference type="FunFam" id="3.40.50.300:FF:000319">
    <property type="entry name" value="DNA repair protein RecN"/>
    <property type="match status" value="1"/>
</dbReference>
<proteinExistence type="inferred from homology"/>
<feature type="coiled-coil region" evidence="10">
    <location>
        <begin position="328"/>
        <end position="373"/>
    </location>
</feature>
<dbReference type="GO" id="GO:0006310">
    <property type="term" value="P:DNA recombination"/>
    <property type="evidence" value="ECO:0007669"/>
    <property type="project" value="InterPro"/>
</dbReference>
<evidence type="ECO:0000256" key="4">
    <source>
        <dbReference type="ARBA" id="ARBA00022741"/>
    </source>
</evidence>
<comment type="similarity">
    <text evidence="2 9">Belongs to the RecN family.</text>
</comment>
<protein>
    <recommendedName>
        <fullName evidence="3 9">DNA repair protein RecN</fullName>
    </recommendedName>
    <alternativeName>
        <fullName evidence="8 9">Recombination protein N</fullName>
    </alternativeName>
</protein>
<evidence type="ECO:0000256" key="3">
    <source>
        <dbReference type="ARBA" id="ARBA00021315"/>
    </source>
</evidence>
<feature type="coiled-coil region" evidence="10">
    <location>
        <begin position="142"/>
        <end position="186"/>
    </location>
</feature>
<keyword evidence="13" id="KW-1185">Reference proteome</keyword>
<keyword evidence="10" id="KW-0175">Coiled coil</keyword>
<feature type="domain" description="RecF/RecN/SMC N-terminal" evidence="11">
    <location>
        <begin position="1"/>
        <end position="501"/>
    </location>
</feature>
<evidence type="ECO:0000256" key="9">
    <source>
        <dbReference type="PIRNR" id="PIRNR003128"/>
    </source>
</evidence>
<keyword evidence="5 9" id="KW-0227">DNA damage</keyword>
<sequence>MIEELRIKNFAIIDSLVVPLSKGFNVITGETGAGKSIIVDAIGILLKEKVPAVDFIKHGKNEANIEVIIYDTNEKESVFEDEALILKKILSIHGKTKTYINDSAFTVNEFVKIVSRLINIHGQHEHTHLLKKENHILFFDTIAKLKQEVERFNQLYMDVQSLKQELEKISKEIALKKQRIELLQFQVAEIKNAKLKEGEEEELIEQRQILKNVLKLKELAESSFSLLYEDRNSVHTNLSKILNFLKELSKFDSKADEVKNLIESALTQSEEAVYMLRKLKETYEPDPKALEYIEERLSLLNKLKIKYGSTIKEIIEYAKEAEKELNIISVSEETLKTKEDKLRKLLDEMISQANELSAKRKSVKNKIEEEIINELKFLGFLHPLFEIKITEKELSLNGKDDIEFYFSSNPGEPPKPLIKIASGGELSRLMLALKCVELKLAKNSLKSMTLIFDEIDAGIGGTVAENIGRRLKELSNHHQVICVTHLPQIAAQAQHHLKVEKVILDNKTLVKIDSLTGMERKKEIARMLSGHITKSSLFHAEELLESK</sequence>
<evidence type="ECO:0000313" key="13">
    <source>
        <dbReference type="Proteomes" id="UP001144297"/>
    </source>
</evidence>
<evidence type="ECO:0000256" key="2">
    <source>
        <dbReference type="ARBA" id="ARBA00009441"/>
    </source>
</evidence>
<dbReference type="GO" id="GO:0005524">
    <property type="term" value="F:ATP binding"/>
    <property type="evidence" value="ECO:0007669"/>
    <property type="project" value="UniProtKB-KW"/>
</dbReference>
<reference evidence="12" key="1">
    <citation type="submission" date="2022-12" db="EMBL/GenBank/DDBJ databases">
        <title>Reference genome sequencing for broad-spectrum identification of bacterial and archaeal isolates by mass spectrometry.</title>
        <authorList>
            <person name="Sekiguchi Y."/>
            <person name="Tourlousse D.M."/>
        </authorList>
    </citation>
    <scope>NUCLEOTIDE SEQUENCE</scope>
    <source>
        <strain evidence="12">TSL-P1</strain>
    </source>
</reference>
<evidence type="ECO:0000256" key="7">
    <source>
        <dbReference type="ARBA" id="ARBA00023204"/>
    </source>
</evidence>
<dbReference type="CDD" id="cd03241">
    <property type="entry name" value="ABC_RecN"/>
    <property type="match status" value="1"/>
</dbReference>
<dbReference type="Pfam" id="PF02463">
    <property type="entry name" value="SMC_N"/>
    <property type="match status" value="1"/>
</dbReference>
<dbReference type="AlphaFoldDB" id="A0A9W6GGG5"/>
<keyword evidence="6" id="KW-0067">ATP-binding</keyword>
<evidence type="ECO:0000256" key="1">
    <source>
        <dbReference type="ARBA" id="ARBA00003618"/>
    </source>
</evidence>
<dbReference type="GO" id="GO:0043590">
    <property type="term" value="C:bacterial nucleoid"/>
    <property type="evidence" value="ECO:0007669"/>
    <property type="project" value="TreeGrafter"/>
</dbReference>
<comment type="function">
    <text evidence="1 9">May be involved in recombinational repair of damaged DNA.</text>
</comment>
<evidence type="ECO:0000256" key="8">
    <source>
        <dbReference type="ARBA" id="ARBA00033408"/>
    </source>
</evidence>
<organism evidence="12 13">
    <name type="scientific">Thermodesulfovibrio yellowstonii</name>
    <dbReference type="NCBI Taxonomy" id="28262"/>
    <lineage>
        <taxon>Bacteria</taxon>
        <taxon>Pseudomonadati</taxon>
        <taxon>Nitrospirota</taxon>
        <taxon>Thermodesulfovibrionia</taxon>
        <taxon>Thermodesulfovibrionales</taxon>
        <taxon>Thermodesulfovibrionaceae</taxon>
        <taxon>Thermodesulfovibrio</taxon>
    </lineage>
</organism>
<dbReference type="InterPro" id="IPR004604">
    <property type="entry name" value="DNA_recomb/repair_RecN"/>
</dbReference>